<name>A0AAV2HQY5_LYMST</name>
<dbReference type="Pfam" id="PF15377">
    <property type="entry name" value="DUF4604"/>
    <property type="match status" value="1"/>
</dbReference>
<keyword evidence="4" id="KW-1185">Reference proteome</keyword>
<dbReference type="PANTHER" id="PTHR31195:SF2">
    <property type="entry name" value="GEO02494P1"/>
    <property type="match status" value="1"/>
</dbReference>
<gene>
    <name evidence="3" type="ORF">GSLYS_00010436001</name>
</gene>
<feature type="compositionally biased region" description="Acidic residues" evidence="1">
    <location>
        <begin position="41"/>
        <end position="57"/>
    </location>
</feature>
<protein>
    <recommendedName>
        <fullName evidence="2">DUF4604 domain-containing protein</fullName>
    </recommendedName>
</protein>
<feature type="region of interest" description="Disordered" evidence="1">
    <location>
        <begin position="22"/>
        <end position="146"/>
    </location>
</feature>
<feature type="compositionally biased region" description="Basic and acidic residues" evidence="1">
    <location>
        <begin position="75"/>
        <end position="92"/>
    </location>
</feature>
<feature type="compositionally biased region" description="Basic residues" evidence="1">
    <location>
        <begin position="118"/>
        <end position="132"/>
    </location>
</feature>
<proteinExistence type="predicted"/>
<evidence type="ECO:0000259" key="2">
    <source>
        <dbReference type="Pfam" id="PF15377"/>
    </source>
</evidence>
<evidence type="ECO:0000313" key="4">
    <source>
        <dbReference type="Proteomes" id="UP001497497"/>
    </source>
</evidence>
<dbReference type="Proteomes" id="UP001497497">
    <property type="component" value="Unassembled WGS sequence"/>
</dbReference>
<evidence type="ECO:0000256" key="1">
    <source>
        <dbReference type="SAM" id="MobiDB-lite"/>
    </source>
</evidence>
<dbReference type="AlphaFoldDB" id="A0AAV2HQY5"/>
<feature type="domain" description="DUF4604" evidence="2">
    <location>
        <begin position="4"/>
        <end position="143"/>
    </location>
</feature>
<evidence type="ECO:0000313" key="3">
    <source>
        <dbReference type="EMBL" id="CAL1536523.1"/>
    </source>
</evidence>
<feature type="compositionally biased region" description="Basic and acidic residues" evidence="1">
    <location>
        <begin position="22"/>
        <end position="34"/>
    </location>
</feature>
<organism evidence="3 4">
    <name type="scientific">Lymnaea stagnalis</name>
    <name type="common">Great pond snail</name>
    <name type="synonym">Helix stagnalis</name>
    <dbReference type="NCBI Taxonomy" id="6523"/>
    <lineage>
        <taxon>Eukaryota</taxon>
        <taxon>Metazoa</taxon>
        <taxon>Spiralia</taxon>
        <taxon>Lophotrochozoa</taxon>
        <taxon>Mollusca</taxon>
        <taxon>Gastropoda</taxon>
        <taxon>Heterobranchia</taxon>
        <taxon>Euthyneura</taxon>
        <taxon>Panpulmonata</taxon>
        <taxon>Hygrophila</taxon>
        <taxon>Lymnaeoidea</taxon>
        <taxon>Lymnaeidae</taxon>
        <taxon>Lymnaea</taxon>
    </lineage>
</organism>
<dbReference type="InterPro" id="IPR040219">
    <property type="entry name" value="KIAA1143-like"/>
</dbReference>
<comment type="caution">
    <text evidence="3">The sequence shown here is derived from an EMBL/GenBank/DDBJ whole genome shotgun (WGS) entry which is preliminary data.</text>
</comment>
<dbReference type="InterPro" id="IPR027911">
    <property type="entry name" value="DUF4604"/>
</dbReference>
<reference evidence="3 4" key="1">
    <citation type="submission" date="2024-04" db="EMBL/GenBank/DDBJ databases">
        <authorList>
            <consortium name="Genoscope - CEA"/>
            <person name="William W."/>
        </authorList>
    </citation>
    <scope>NUCLEOTIDE SEQUENCE [LARGE SCALE GENOMIC DNA]</scope>
</reference>
<accession>A0AAV2HQY5</accession>
<sequence>MPRKGVQYVNNEEPAFIKQFKEKIGHKDGPDVNTKRQIPNFDEDGEDDDVPEKEDEQPIVVVLKSGDLTAEEAESELKQIDEGPARLDEKITFKKPTKRVKDTTDSSTDSSGDAKKQKESKKKKESTSKKTKNSSLLSFGGDDEEG</sequence>
<dbReference type="EMBL" id="CAXITT010000232">
    <property type="protein sequence ID" value="CAL1536523.1"/>
    <property type="molecule type" value="Genomic_DNA"/>
</dbReference>
<dbReference type="PANTHER" id="PTHR31195">
    <property type="entry name" value="GEO02494P1"/>
    <property type="match status" value="1"/>
</dbReference>